<organism evidence="2 3">
    <name type="scientific">Veronia pacifica</name>
    <dbReference type="NCBI Taxonomy" id="1080227"/>
    <lineage>
        <taxon>Bacteria</taxon>
        <taxon>Pseudomonadati</taxon>
        <taxon>Pseudomonadota</taxon>
        <taxon>Gammaproteobacteria</taxon>
        <taxon>Vibrionales</taxon>
        <taxon>Vibrionaceae</taxon>
        <taxon>Veronia</taxon>
    </lineage>
</organism>
<reference evidence="2 3" key="1">
    <citation type="submission" date="2016-05" db="EMBL/GenBank/DDBJ databases">
        <title>Genomic Taxonomy of the Vibrionaceae.</title>
        <authorList>
            <person name="Gomez-Gil B."/>
            <person name="Enciso-Ibarra J."/>
        </authorList>
    </citation>
    <scope>NUCLEOTIDE SEQUENCE [LARGE SCALE GENOMIC DNA]</scope>
    <source>
        <strain evidence="2 3">CAIM 1920</strain>
    </source>
</reference>
<dbReference type="RefSeq" id="WP_068899785.1">
    <property type="nucleotide sequence ID" value="NZ_JBHUIF010000033.1"/>
</dbReference>
<proteinExistence type="predicted"/>
<keyword evidence="1" id="KW-0732">Signal</keyword>
<dbReference type="AlphaFoldDB" id="A0A1C3EPW3"/>
<gene>
    <name evidence="2" type="ORF">A8L45_04785</name>
</gene>
<dbReference type="OrthoDB" id="5741703at2"/>
<feature type="chain" id="PRO_5008673306" description="Alginate lyase 2 domain-containing protein" evidence="1">
    <location>
        <begin position="21"/>
        <end position="246"/>
    </location>
</feature>
<evidence type="ECO:0000313" key="3">
    <source>
        <dbReference type="Proteomes" id="UP000094936"/>
    </source>
</evidence>
<dbReference type="Proteomes" id="UP000094936">
    <property type="component" value="Unassembled WGS sequence"/>
</dbReference>
<accession>A0A1C3EPW3</accession>
<evidence type="ECO:0000313" key="2">
    <source>
        <dbReference type="EMBL" id="ODA35232.1"/>
    </source>
</evidence>
<dbReference type="EMBL" id="LYBM01000005">
    <property type="protein sequence ID" value="ODA35232.1"/>
    <property type="molecule type" value="Genomic_DNA"/>
</dbReference>
<dbReference type="PROSITE" id="PS51257">
    <property type="entry name" value="PROKAR_LIPOPROTEIN"/>
    <property type="match status" value="1"/>
</dbReference>
<name>A0A1C3EPW3_9GAMM</name>
<protein>
    <recommendedName>
        <fullName evidence="4">Alginate lyase 2 domain-containing protein</fullName>
    </recommendedName>
</protein>
<sequence length="246" mass="26950">MRAKASFLTLLSALALSACNVGDTTSKTTIDGVEVDLNDTAESCFNPILGEKGTTYSIAYDRVKDGIHYGISTETSKVLNRDDWGDSKILTVNDAGQAAMTYKNYDSSDVMILKSYATVLPSGDVFNKINLEPTGLIYLFSHARGQEGDLGAVSVVQEDTGNTIQTRYLNYKYVGKEYMTVNGHRTLTCRIDTYGPVVINGYTHDYRNSIWYGVGNGLELKKTKSLDGEQEVSYQAVTAKLNGIDI</sequence>
<keyword evidence="3" id="KW-1185">Reference proteome</keyword>
<evidence type="ECO:0000256" key="1">
    <source>
        <dbReference type="SAM" id="SignalP"/>
    </source>
</evidence>
<evidence type="ECO:0008006" key="4">
    <source>
        <dbReference type="Google" id="ProtNLM"/>
    </source>
</evidence>
<feature type="signal peptide" evidence="1">
    <location>
        <begin position="1"/>
        <end position="20"/>
    </location>
</feature>
<comment type="caution">
    <text evidence="2">The sequence shown here is derived from an EMBL/GenBank/DDBJ whole genome shotgun (WGS) entry which is preliminary data.</text>
</comment>